<keyword evidence="5 7" id="KW-0472">Membrane</keyword>
<evidence type="ECO:0000313" key="10">
    <source>
        <dbReference type="EMBL" id="SCC81907.1"/>
    </source>
</evidence>
<evidence type="ECO:0000256" key="8">
    <source>
        <dbReference type="SAM" id="Coils"/>
    </source>
</evidence>
<dbReference type="InterPro" id="IPR051906">
    <property type="entry name" value="TolC-like"/>
</dbReference>
<accession>A0A0P7X784</accession>
<dbReference type="InterPro" id="IPR028351">
    <property type="entry name" value="CyaE"/>
</dbReference>
<dbReference type="PATRIC" id="fig|1653334.4.peg.2801"/>
<dbReference type="Proteomes" id="UP000182800">
    <property type="component" value="Unassembled WGS sequence"/>
</dbReference>
<evidence type="ECO:0000313" key="11">
    <source>
        <dbReference type="Proteomes" id="UP000050497"/>
    </source>
</evidence>
<comment type="caution">
    <text evidence="9">The sequence shown here is derived from an EMBL/GenBank/DDBJ whole genome shotgun (WGS) entry which is preliminary data.</text>
</comment>
<evidence type="ECO:0000256" key="2">
    <source>
        <dbReference type="ARBA" id="ARBA00022448"/>
    </source>
</evidence>
<dbReference type="Proteomes" id="UP000050497">
    <property type="component" value="Unassembled WGS sequence"/>
</dbReference>
<dbReference type="Gene3D" id="1.20.1600.10">
    <property type="entry name" value="Outer membrane efflux proteins (OEP)"/>
    <property type="match status" value="1"/>
</dbReference>
<comment type="function">
    <text evidence="7">CyaE is necessary for transport of calmodulin-sensitive adenylate cyclase-hemolysin (cyclolysin).</text>
</comment>
<keyword evidence="6 7" id="KW-0998">Cell outer membrane</keyword>
<dbReference type="EMBL" id="FMBM01000002">
    <property type="protein sequence ID" value="SCC81907.1"/>
    <property type="molecule type" value="Genomic_DNA"/>
</dbReference>
<dbReference type="PANTHER" id="PTHR30026">
    <property type="entry name" value="OUTER MEMBRANE PROTEIN TOLC"/>
    <property type="match status" value="1"/>
</dbReference>
<gene>
    <name evidence="9" type="primary">tolC</name>
    <name evidence="10" type="ORF">GA0071312_2878</name>
    <name evidence="9" type="ORF">HLUCCO17_08550</name>
</gene>
<dbReference type="GO" id="GO:1990281">
    <property type="term" value="C:efflux pump complex"/>
    <property type="evidence" value="ECO:0007669"/>
    <property type="project" value="TreeGrafter"/>
</dbReference>
<keyword evidence="3" id="KW-1134">Transmembrane beta strand</keyword>
<name>A0A0P7X784_9HYPH</name>
<dbReference type="EMBL" id="LJSX01000011">
    <property type="protein sequence ID" value="KPQ10950.1"/>
    <property type="molecule type" value="Genomic_DNA"/>
</dbReference>
<keyword evidence="12" id="KW-1185">Reference proteome</keyword>
<dbReference type="InterPro" id="IPR010130">
    <property type="entry name" value="T1SS_OMP_TolC"/>
</dbReference>
<feature type="coiled-coil region" evidence="8">
    <location>
        <begin position="313"/>
        <end position="372"/>
    </location>
</feature>
<evidence type="ECO:0000256" key="5">
    <source>
        <dbReference type="ARBA" id="ARBA00023136"/>
    </source>
</evidence>
<dbReference type="GO" id="GO:0009279">
    <property type="term" value="C:cell outer membrane"/>
    <property type="evidence" value="ECO:0007669"/>
    <property type="project" value="UniProtKB-SubCell"/>
</dbReference>
<dbReference type="PIRSF" id="PIRSF001892">
    <property type="entry name" value="CyaE"/>
    <property type="match status" value="1"/>
</dbReference>
<dbReference type="GO" id="GO:0015562">
    <property type="term" value="F:efflux transmembrane transporter activity"/>
    <property type="evidence" value="ECO:0007669"/>
    <property type="project" value="InterPro"/>
</dbReference>
<evidence type="ECO:0000313" key="12">
    <source>
        <dbReference type="Proteomes" id="UP000182800"/>
    </source>
</evidence>
<comment type="subcellular location">
    <subcellularLocation>
        <location evidence="7">Cell outer membrane</location>
        <topology evidence="7">Peripheral membrane protein</topology>
    </subcellularLocation>
</comment>
<evidence type="ECO:0000256" key="6">
    <source>
        <dbReference type="ARBA" id="ARBA00023237"/>
    </source>
</evidence>
<dbReference type="RefSeq" id="WP_238947230.1">
    <property type="nucleotide sequence ID" value="NZ_FMBM01000002.1"/>
</dbReference>
<keyword evidence="7" id="KW-0354">Hemolysis</keyword>
<feature type="coiled-coil region" evidence="8">
    <location>
        <begin position="148"/>
        <end position="199"/>
    </location>
</feature>
<keyword evidence="4" id="KW-0812">Transmembrane</keyword>
<protein>
    <recommendedName>
        <fullName evidence="7">Protein CyaE</fullName>
    </recommendedName>
</protein>
<evidence type="ECO:0000256" key="3">
    <source>
        <dbReference type="ARBA" id="ARBA00022452"/>
    </source>
</evidence>
<proteinExistence type="inferred from homology"/>
<dbReference type="STRING" id="1653334.GA0071312_2878"/>
<keyword evidence="2 7" id="KW-0813">Transport</keyword>
<dbReference type="SUPFAM" id="SSF56954">
    <property type="entry name" value="Outer membrane efflux proteins (OEP)"/>
    <property type="match status" value="1"/>
</dbReference>
<reference evidence="10 12" key="2">
    <citation type="submission" date="2016-08" db="EMBL/GenBank/DDBJ databases">
        <authorList>
            <person name="Varghese N."/>
            <person name="Submissions Spin"/>
        </authorList>
    </citation>
    <scope>NUCLEOTIDE SEQUENCE [LARGE SCALE GENOMIC DNA]</scope>
    <source>
        <strain evidence="10 12">HL-109</strain>
    </source>
</reference>
<evidence type="ECO:0000256" key="1">
    <source>
        <dbReference type="ARBA" id="ARBA00007613"/>
    </source>
</evidence>
<evidence type="ECO:0000313" key="9">
    <source>
        <dbReference type="EMBL" id="KPQ10950.1"/>
    </source>
</evidence>
<evidence type="ECO:0000256" key="7">
    <source>
        <dbReference type="PIRNR" id="PIRNR001892"/>
    </source>
</evidence>
<dbReference type="Pfam" id="PF02321">
    <property type="entry name" value="OEP"/>
    <property type="match status" value="2"/>
</dbReference>
<dbReference type="AlphaFoldDB" id="A0A0P7X784"/>
<keyword evidence="7" id="KW-0204">Cytolysis</keyword>
<dbReference type="NCBIfam" id="TIGR01844">
    <property type="entry name" value="type_I_sec_TolC"/>
    <property type="match status" value="1"/>
</dbReference>
<reference evidence="9 11" key="1">
    <citation type="submission" date="2015-09" db="EMBL/GenBank/DDBJ databases">
        <title>Identification and resolution of microdiversity through metagenomic sequencing of parallel consortia.</title>
        <authorList>
            <person name="Nelson W.C."/>
            <person name="Romine M.F."/>
            <person name="Lindemann S.R."/>
        </authorList>
    </citation>
    <scope>NUCLEOTIDE SEQUENCE [LARGE SCALE GENOMIC DNA]</scope>
    <source>
        <strain evidence="9">HL-109</strain>
    </source>
</reference>
<keyword evidence="8" id="KW-0175">Coiled coil</keyword>
<organism evidence="9 11">
    <name type="scientific">Saliniramus fredricksonii</name>
    <dbReference type="NCBI Taxonomy" id="1653334"/>
    <lineage>
        <taxon>Bacteria</taxon>
        <taxon>Pseudomonadati</taxon>
        <taxon>Pseudomonadota</taxon>
        <taxon>Alphaproteobacteria</taxon>
        <taxon>Hyphomicrobiales</taxon>
        <taxon>Salinarimonadaceae</taxon>
        <taxon>Saliniramus</taxon>
    </lineage>
</organism>
<dbReference type="GO" id="GO:0015288">
    <property type="term" value="F:porin activity"/>
    <property type="evidence" value="ECO:0007669"/>
    <property type="project" value="TreeGrafter"/>
</dbReference>
<comment type="similarity">
    <text evidence="1 7">Belongs to the outer membrane factor (OMF) (TC 1.B.17) family.</text>
</comment>
<dbReference type="InterPro" id="IPR003423">
    <property type="entry name" value="OMP_efflux"/>
</dbReference>
<sequence length="452" mass="49476">MLTGFAMLALPGWHQAHAETIDTALARAYQNSPIINASRASLRATNEGVPQARSGYRPRINATADIGSQITWRPNPVTGAIDSRSRDPRGIGLEVTQNIFDSGRTGNAVRRAETQVLAARMRLEATVQQTLFNGAEIYMNVLRDTAILNLQRNNVEVLDEQLRQSQDRFEVGEVTRTDVAQAESRLASARSQVSLAEANLRANIGRYRQIIGSQPRELGAGRAPERLIPGNLDSALHFGLTENPSIIAARHALDGAQIAVKVAEAELLPRASVRGSIDRRFDTQQRGDRQTSASITAQLTVPLYQGGEVSARVRAAKETVNEFRFELEQAREEVRANVITAWGSLEAASAQIQAAEIQVDAAETALTGVREEARVGQRTTLDVLNAQQELLNARVNLITAQRDRVVAAFSLVQAMGRLTPHQLGLAVAEYDSREHYEQVRNRIWGTSTPSGD</sequence>
<dbReference type="GO" id="GO:0031640">
    <property type="term" value="P:killing of cells of another organism"/>
    <property type="evidence" value="ECO:0007669"/>
    <property type="project" value="UniProtKB-KW"/>
</dbReference>
<dbReference type="PANTHER" id="PTHR30026:SF22">
    <property type="entry name" value="OUTER MEMBRANE EFFLUX PROTEIN"/>
    <property type="match status" value="1"/>
</dbReference>
<evidence type="ECO:0000256" key="4">
    <source>
        <dbReference type="ARBA" id="ARBA00022692"/>
    </source>
</evidence>